<proteinExistence type="predicted"/>
<dbReference type="SUPFAM" id="SSF52047">
    <property type="entry name" value="RNI-like"/>
    <property type="match status" value="1"/>
</dbReference>
<accession>A0A484NSQ4</accession>
<evidence type="ECO:0000313" key="3">
    <source>
        <dbReference type="Proteomes" id="UP000595140"/>
    </source>
</evidence>
<dbReference type="Proteomes" id="UP000595140">
    <property type="component" value="Unassembled WGS sequence"/>
</dbReference>
<dbReference type="OrthoDB" id="1901752at2759"/>
<gene>
    <name evidence="2" type="ORF">CCAM_LOCUS44680</name>
</gene>
<keyword evidence="3" id="KW-1185">Reference proteome</keyword>
<dbReference type="EMBL" id="OOIL02006841">
    <property type="protein sequence ID" value="VFR02905.1"/>
    <property type="molecule type" value="Genomic_DNA"/>
</dbReference>
<reference evidence="2 3" key="1">
    <citation type="submission" date="2018-04" db="EMBL/GenBank/DDBJ databases">
        <authorList>
            <person name="Vogel A."/>
        </authorList>
    </citation>
    <scope>NUCLEOTIDE SEQUENCE [LARGE SCALE GENOMIC DNA]</scope>
</reference>
<feature type="domain" description="F-box/LRR-repeat protein 15/At3g58940/PEG3-like LRR" evidence="1">
    <location>
        <begin position="2"/>
        <end position="91"/>
    </location>
</feature>
<evidence type="ECO:0000259" key="1">
    <source>
        <dbReference type="Pfam" id="PF24758"/>
    </source>
</evidence>
<dbReference type="InterPro" id="IPR055411">
    <property type="entry name" value="LRR_FXL15/At3g58940/PEG3-like"/>
</dbReference>
<evidence type="ECO:0000313" key="2">
    <source>
        <dbReference type="EMBL" id="VFR02905.1"/>
    </source>
</evidence>
<dbReference type="Pfam" id="PF24758">
    <property type="entry name" value="LRR_At5g56370"/>
    <property type="match status" value="1"/>
</dbReference>
<sequence>MFRAAIERNVSELVIKIRCYKPIFWYSVPAEVVLSHPLKVLELVWCTLGDRIANFDLAHLQKFKICSCRFANEDGLSRIICGCPKIEFLEVFCPFLVSLD</sequence>
<protein>
    <recommendedName>
        <fullName evidence="1">F-box/LRR-repeat protein 15/At3g58940/PEG3-like LRR domain-containing protein</fullName>
    </recommendedName>
</protein>
<dbReference type="AlphaFoldDB" id="A0A484NSQ4"/>
<organism evidence="2 3">
    <name type="scientific">Cuscuta campestris</name>
    <dbReference type="NCBI Taxonomy" id="132261"/>
    <lineage>
        <taxon>Eukaryota</taxon>
        <taxon>Viridiplantae</taxon>
        <taxon>Streptophyta</taxon>
        <taxon>Embryophyta</taxon>
        <taxon>Tracheophyta</taxon>
        <taxon>Spermatophyta</taxon>
        <taxon>Magnoliopsida</taxon>
        <taxon>eudicotyledons</taxon>
        <taxon>Gunneridae</taxon>
        <taxon>Pentapetalae</taxon>
        <taxon>asterids</taxon>
        <taxon>lamiids</taxon>
        <taxon>Solanales</taxon>
        <taxon>Convolvulaceae</taxon>
        <taxon>Cuscuteae</taxon>
        <taxon>Cuscuta</taxon>
        <taxon>Cuscuta subgen. Grammica</taxon>
        <taxon>Cuscuta sect. Cleistogrammica</taxon>
    </lineage>
</organism>
<name>A0A484NSQ4_9ASTE</name>